<evidence type="ECO:0000256" key="1">
    <source>
        <dbReference type="ARBA" id="ARBA00022801"/>
    </source>
</evidence>
<dbReference type="Pfam" id="PF01336">
    <property type="entry name" value="tRNA_anti-codon"/>
    <property type="match status" value="1"/>
</dbReference>
<organism evidence="4 5">
    <name type="scientific">Tunturiibacter gelidiferens</name>
    <dbReference type="NCBI Taxonomy" id="3069689"/>
    <lineage>
        <taxon>Bacteria</taxon>
        <taxon>Pseudomonadati</taxon>
        <taxon>Acidobacteriota</taxon>
        <taxon>Terriglobia</taxon>
        <taxon>Terriglobales</taxon>
        <taxon>Acidobacteriaceae</taxon>
        <taxon>Tunturiibacter</taxon>
    </lineage>
</organism>
<keyword evidence="1 4" id="KW-0378">Hydrolase</keyword>
<dbReference type="EMBL" id="JACHEB010000004">
    <property type="protein sequence ID" value="MBB5328555.1"/>
    <property type="molecule type" value="Genomic_DNA"/>
</dbReference>
<reference evidence="4 5" key="1">
    <citation type="submission" date="2020-08" db="EMBL/GenBank/DDBJ databases">
        <title>Genomic Encyclopedia of Type Strains, Phase IV (KMG-V): Genome sequencing to study the core and pangenomes of soil and plant-associated prokaryotes.</title>
        <authorList>
            <person name="Whitman W."/>
        </authorList>
    </citation>
    <scope>NUCLEOTIDE SEQUENCE [LARGE SCALE GENOMIC DNA]</scope>
    <source>
        <strain evidence="4 5">X5P2</strain>
    </source>
</reference>
<dbReference type="GO" id="GO:0016787">
    <property type="term" value="F:hydrolase activity"/>
    <property type="evidence" value="ECO:0007669"/>
    <property type="project" value="UniProtKB-KW"/>
</dbReference>
<dbReference type="InterPro" id="IPR006674">
    <property type="entry name" value="HD_domain"/>
</dbReference>
<keyword evidence="2" id="KW-0175">Coiled coil</keyword>
<dbReference type="CDD" id="cd00077">
    <property type="entry name" value="HDc"/>
    <property type="match status" value="1"/>
</dbReference>
<dbReference type="AlphaFoldDB" id="A0A9X0U428"/>
<dbReference type="PANTHER" id="PTHR37294:SF1">
    <property type="entry name" value="3'-5' EXORIBONUCLEASE YHAM"/>
    <property type="match status" value="1"/>
</dbReference>
<sequence>MVFTTRGLRLSRFCLGGLAEVRGILVGMKDFFVEDAARFDNATVTTYFVLTSMQVRDKKQGGQFLALTVSDKTGSLEARMWDDVTEAIATCDEGCYVKVQGDISKYQGKFQITLKKLRLAAESEIDPKDFQPSTKFDVEEMWGELRGYVSAFKSSELRRLVFAFLDDEQIGPAFKAAPAAKRLHHAWLGGLLEHVLTLVRVCVATAPFYPEVDADLLVTGAILHDIGKIRELSWGSSFSYTLEGQMIGHISIAQGMLREKVQQLAPFPEKLRVLVEHMILSHHGKYEFGSPKLPMTPEALLLSALDDLEAKMQAMRNEFAAAVASGKSSGEVTDWVRSMDRPLLNTQGYLKDE</sequence>
<dbReference type="SMART" id="SM00471">
    <property type="entry name" value="HDc"/>
    <property type="match status" value="1"/>
</dbReference>
<feature type="coiled-coil region" evidence="2">
    <location>
        <begin position="298"/>
        <end position="325"/>
    </location>
</feature>
<dbReference type="RefSeq" id="WP_313899536.1">
    <property type="nucleotide sequence ID" value="NZ_JACHEB010000004.1"/>
</dbReference>
<dbReference type="Gene3D" id="1.10.3210.10">
    <property type="entry name" value="Hypothetical protein af1432"/>
    <property type="match status" value="1"/>
</dbReference>
<dbReference type="PANTHER" id="PTHR37294">
    <property type="entry name" value="3'-5' EXORIBONUCLEASE YHAM"/>
    <property type="match status" value="1"/>
</dbReference>
<dbReference type="SUPFAM" id="SSF50249">
    <property type="entry name" value="Nucleic acid-binding proteins"/>
    <property type="match status" value="1"/>
</dbReference>
<dbReference type="InterPro" id="IPR003607">
    <property type="entry name" value="HD/PDEase_dom"/>
</dbReference>
<comment type="caution">
    <text evidence="4">The sequence shown here is derived from an EMBL/GenBank/DDBJ whole genome shotgun (WGS) entry which is preliminary data.</text>
</comment>
<dbReference type="InterPro" id="IPR004365">
    <property type="entry name" value="NA-bd_OB_tRNA"/>
</dbReference>
<evidence type="ECO:0000256" key="2">
    <source>
        <dbReference type="SAM" id="Coils"/>
    </source>
</evidence>
<keyword evidence="5" id="KW-1185">Reference proteome</keyword>
<proteinExistence type="predicted"/>
<protein>
    <submittedName>
        <fullName evidence="4">3'-5' exoribonuclease</fullName>
        <ecNumber evidence="4">3.1.-.-</ecNumber>
    </submittedName>
</protein>
<evidence type="ECO:0000259" key="3">
    <source>
        <dbReference type="SMART" id="SM00471"/>
    </source>
</evidence>
<feature type="domain" description="HD/PDEase" evidence="3">
    <location>
        <begin position="187"/>
        <end position="320"/>
    </location>
</feature>
<dbReference type="CDD" id="cd04492">
    <property type="entry name" value="YhaM_OBF_like"/>
    <property type="match status" value="1"/>
</dbReference>
<dbReference type="GO" id="GO:0003676">
    <property type="term" value="F:nucleic acid binding"/>
    <property type="evidence" value="ECO:0007669"/>
    <property type="project" value="InterPro"/>
</dbReference>
<dbReference type="InterPro" id="IPR050798">
    <property type="entry name" value="YhaM_exoribonuc/phosphodiest"/>
</dbReference>
<dbReference type="InterPro" id="IPR012340">
    <property type="entry name" value="NA-bd_OB-fold"/>
</dbReference>
<dbReference type="Gene3D" id="2.40.50.140">
    <property type="entry name" value="Nucleic acid-binding proteins"/>
    <property type="match status" value="1"/>
</dbReference>
<dbReference type="GO" id="GO:0031125">
    <property type="term" value="P:rRNA 3'-end processing"/>
    <property type="evidence" value="ECO:0007669"/>
    <property type="project" value="TreeGrafter"/>
</dbReference>
<dbReference type="Proteomes" id="UP000535182">
    <property type="component" value="Unassembled WGS sequence"/>
</dbReference>
<dbReference type="EC" id="3.1.-.-" evidence="4"/>
<name>A0A9X0U428_9BACT</name>
<dbReference type="Pfam" id="PF01966">
    <property type="entry name" value="HD"/>
    <property type="match status" value="1"/>
</dbReference>
<gene>
    <name evidence="4" type="ORF">HDF14_002165</name>
</gene>
<dbReference type="SUPFAM" id="SSF109604">
    <property type="entry name" value="HD-domain/PDEase-like"/>
    <property type="match status" value="1"/>
</dbReference>
<accession>A0A9X0U428</accession>
<evidence type="ECO:0000313" key="5">
    <source>
        <dbReference type="Proteomes" id="UP000535182"/>
    </source>
</evidence>
<evidence type="ECO:0000313" key="4">
    <source>
        <dbReference type="EMBL" id="MBB5328555.1"/>
    </source>
</evidence>